<comment type="cofactor">
    <cofactor evidence="8">
        <name>Mg(2+)</name>
        <dbReference type="ChEBI" id="CHEBI:18420"/>
    </cofactor>
</comment>
<comment type="subunit">
    <text evidence="8">Homodimer.</text>
</comment>
<dbReference type="GO" id="GO:0042803">
    <property type="term" value="F:protein homodimerization activity"/>
    <property type="evidence" value="ECO:0007669"/>
    <property type="project" value="UniProtKB-ARBA"/>
</dbReference>
<proteinExistence type="inferred from homology"/>
<dbReference type="Pfam" id="PF13500">
    <property type="entry name" value="AAA_26"/>
    <property type="match status" value="1"/>
</dbReference>
<keyword evidence="1 8" id="KW-0963">Cytoplasm</keyword>
<feature type="binding site" evidence="8">
    <location>
        <begin position="203"/>
        <end position="205"/>
    </location>
    <ligand>
        <name>ATP</name>
        <dbReference type="ChEBI" id="CHEBI:30616"/>
    </ligand>
</feature>
<dbReference type="PANTHER" id="PTHR43210:SF5">
    <property type="entry name" value="DETHIOBIOTIN SYNTHETASE"/>
    <property type="match status" value="1"/>
</dbReference>
<comment type="caution">
    <text evidence="9">The sequence shown here is derived from an EMBL/GenBank/DDBJ whole genome shotgun (WGS) entry which is preliminary data.</text>
</comment>
<keyword evidence="2 8" id="KW-0436">Ligase</keyword>
<evidence type="ECO:0000313" key="9">
    <source>
        <dbReference type="EMBL" id="HDD35764.1"/>
    </source>
</evidence>
<evidence type="ECO:0000256" key="1">
    <source>
        <dbReference type="ARBA" id="ARBA00022490"/>
    </source>
</evidence>
<name>A0A7V0IAL6_DESA2</name>
<dbReference type="CDD" id="cd03109">
    <property type="entry name" value="DTBS"/>
    <property type="match status" value="1"/>
</dbReference>
<dbReference type="EMBL" id="DQWQ01000137">
    <property type="protein sequence ID" value="HDD35764.1"/>
    <property type="molecule type" value="Genomic_DNA"/>
</dbReference>
<feature type="binding site" evidence="8">
    <location>
        <position position="52"/>
    </location>
    <ligand>
        <name>ATP</name>
        <dbReference type="ChEBI" id="CHEBI:30616"/>
    </ligand>
</feature>
<comment type="catalytic activity">
    <reaction evidence="8">
        <text>(7R,8S)-7,8-diammoniononanoate + CO2 + ATP = (4R,5S)-dethiobiotin + ADP + phosphate + 3 H(+)</text>
        <dbReference type="Rhea" id="RHEA:15805"/>
        <dbReference type="ChEBI" id="CHEBI:15378"/>
        <dbReference type="ChEBI" id="CHEBI:16526"/>
        <dbReference type="ChEBI" id="CHEBI:30616"/>
        <dbReference type="ChEBI" id="CHEBI:43474"/>
        <dbReference type="ChEBI" id="CHEBI:149469"/>
        <dbReference type="ChEBI" id="CHEBI:149473"/>
        <dbReference type="ChEBI" id="CHEBI:456216"/>
        <dbReference type="EC" id="6.3.3.3"/>
    </reaction>
</comment>
<keyword evidence="7 8" id="KW-0460">Magnesium</keyword>
<dbReference type="PANTHER" id="PTHR43210">
    <property type="entry name" value="DETHIOBIOTIN SYNTHETASE"/>
    <property type="match status" value="1"/>
</dbReference>
<reference evidence="9" key="1">
    <citation type="journal article" date="2020" name="mSystems">
        <title>Genome- and Community-Level Interaction Insights into Carbon Utilization and Element Cycling Functions of Hydrothermarchaeota in Hydrothermal Sediment.</title>
        <authorList>
            <person name="Zhou Z."/>
            <person name="Liu Y."/>
            <person name="Xu W."/>
            <person name="Pan J."/>
            <person name="Luo Z.H."/>
            <person name="Li M."/>
        </authorList>
    </citation>
    <scope>NUCLEOTIDE SEQUENCE [LARGE SCALE GENOMIC DNA]</scope>
    <source>
        <strain evidence="9">HyVt-113</strain>
    </source>
</reference>
<feature type="binding site" evidence="8">
    <location>
        <begin position="113"/>
        <end position="116"/>
    </location>
    <ligand>
        <name>ATP</name>
        <dbReference type="ChEBI" id="CHEBI:30616"/>
    </ligand>
</feature>
<dbReference type="AlphaFoldDB" id="A0A7V0IAL6"/>
<dbReference type="FunFam" id="3.40.50.300:FF:000292">
    <property type="entry name" value="ATP-dependent dethiobiotin synthetase BioD"/>
    <property type="match status" value="1"/>
</dbReference>
<feature type="binding site" evidence="8">
    <location>
        <begin position="173"/>
        <end position="174"/>
    </location>
    <ligand>
        <name>ATP</name>
        <dbReference type="ChEBI" id="CHEBI:30616"/>
    </ligand>
</feature>
<dbReference type="Gene3D" id="3.40.50.300">
    <property type="entry name" value="P-loop containing nucleotide triphosphate hydrolases"/>
    <property type="match status" value="1"/>
</dbReference>
<dbReference type="GO" id="GO:0009102">
    <property type="term" value="P:biotin biosynthetic process"/>
    <property type="evidence" value="ECO:0007669"/>
    <property type="project" value="UniProtKB-UniRule"/>
</dbReference>
<feature type="binding site" evidence="8">
    <location>
        <position position="43"/>
    </location>
    <ligand>
        <name>substrate</name>
    </ligand>
</feature>
<dbReference type="GO" id="GO:0000287">
    <property type="term" value="F:magnesium ion binding"/>
    <property type="evidence" value="ECO:0007669"/>
    <property type="project" value="UniProtKB-UniRule"/>
</dbReference>
<dbReference type="GO" id="GO:0004141">
    <property type="term" value="F:dethiobiotin synthase activity"/>
    <property type="evidence" value="ECO:0007669"/>
    <property type="project" value="UniProtKB-UniRule"/>
</dbReference>
<protein>
    <recommendedName>
        <fullName evidence="8">ATP-dependent dethiobiotin synthetase BioD</fullName>
        <ecNumber evidence="8">6.3.3.3</ecNumber>
    </recommendedName>
    <alternativeName>
        <fullName evidence="8">DTB synthetase</fullName>
        <shortName evidence="8">DTBS</shortName>
    </alternativeName>
    <alternativeName>
        <fullName evidence="8">Dethiobiotin synthase</fullName>
    </alternativeName>
</protein>
<feature type="binding site" evidence="8">
    <location>
        <begin position="14"/>
        <end position="19"/>
    </location>
    <ligand>
        <name>ATP</name>
        <dbReference type="ChEBI" id="CHEBI:30616"/>
    </ligand>
</feature>
<keyword evidence="4 8" id="KW-0547">Nucleotide-binding</keyword>
<dbReference type="GO" id="GO:0005524">
    <property type="term" value="F:ATP binding"/>
    <property type="evidence" value="ECO:0007669"/>
    <property type="project" value="UniProtKB-UniRule"/>
</dbReference>
<evidence type="ECO:0000256" key="3">
    <source>
        <dbReference type="ARBA" id="ARBA00022723"/>
    </source>
</evidence>
<dbReference type="Proteomes" id="UP000885706">
    <property type="component" value="Unassembled WGS sequence"/>
</dbReference>
<organism evidence="9">
    <name type="scientific">Desulfofervidus auxilii</name>
    <dbReference type="NCBI Taxonomy" id="1621989"/>
    <lineage>
        <taxon>Bacteria</taxon>
        <taxon>Pseudomonadati</taxon>
        <taxon>Thermodesulfobacteriota</taxon>
        <taxon>Candidatus Desulfofervidia</taxon>
        <taxon>Candidatus Desulfofervidales</taxon>
        <taxon>Candidatus Desulfofervidaceae</taxon>
        <taxon>Candidatus Desulfofervidus</taxon>
    </lineage>
</organism>
<dbReference type="GO" id="GO:0005829">
    <property type="term" value="C:cytosol"/>
    <property type="evidence" value="ECO:0007669"/>
    <property type="project" value="TreeGrafter"/>
</dbReference>
<dbReference type="NCBIfam" id="TIGR00347">
    <property type="entry name" value="bioD"/>
    <property type="match status" value="1"/>
</dbReference>
<feature type="binding site" evidence="8">
    <location>
        <position position="52"/>
    </location>
    <ligand>
        <name>Mg(2+)</name>
        <dbReference type="ChEBI" id="CHEBI:18420"/>
    </ligand>
</feature>
<comment type="similarity">
    <text evidence="8">Belongs to the dethiobiotin synthetase family.</text>
</comment>
<keyword evidence="5 8" id="KW-0093">Biotin biosynthesis</keyword>
<feature type="active site" evidence="8">
    <location>
        <position position="39"/>
    </location>
</feature>
<gene>
    <name evidence="8 9" type="primary">bioD</name>
    <name evidence="9" type="ORF">ENF30_03070</name>
</gene>
<dbReference type="PIRSF" id="PIRSF006755">
    <property type="entry name" value="DTB_synth"/>
    <property type="match status" value="1"/>
</dbReference>
<evidence type="ECO:0000256" key="2">
    <source>
        <dbReference type="ARBA" id="ARBA00022598"/>
    </source>
</evidence>
<feature type="binding site" evidence="8">
    <location>
        <position position="113"/>
    </location>
    <ligand>
        <name>Mg(2+)</name>
        <dbReference type="ChEBI" id="CHEBI:18420"/>
    </ligand>
</feature>
<keyword evidence="6 8" id="KW-0067">ATP-binding</keyword>
<dbReference type="HAMAP" id="MF_00336">
    <property type="entry name" value="BioD"/>
    <property type="match status" value="1"/>
</dbReference>
<accession>A0A7V0IAL6</accession>
<evidence type="ECO:0000256" key="4">
    <source>
        <dbReference type="ARBA" id="ARBA00022741"/>
    </source>
</evidence>
<comment type="subcellular location">
    <subcellularLocation>
        <location evidence="8">Cytoplasm</location>
    </subcellularLocation>
</comment>
<comment type="pathway">
    <text evidence="8">Cofactor biosynthesis; biotin biosynthesis; biotin from 7,8-diaminononanoate: step 1/2.</text>
</comment>
<dbReference type="SUPFAM" id="SSF52540">
    <property type="entry name" value="P-loop containing nucleoside triphosphate hydrolases"/>
    <property type="match status" value="1"/>
</dbReference>
<dbReference type="UniPathway" id="UPA00078">
    <property type="reaction ID" value="UER00161"/>
</dbReference>
<comment type="function">
    <text evidence="8">Catalyzes a mechanistically unusual reaction, the ATP-dependent insertion of CO2 between the N7 and N8 nitrogen atoms of 7,8-diaminopelargonic acid (DAPA, also called 7,8-diammoniononanoate) to form a ureido ring.</text>
</comment>
<evidence type="ECO:0000256" key="5">
    <source>
        <dbReference type="ARBA" id="ARBA00022756"/>
    </source>
</evidence>
<evidence type="ECO:0000256" key="8">
    <source>
        <dbReference type="HAMAP-Rule" id="MF_00336"/>
    </source>
</evidence>
<feature type="binding site" evidence="8">
    <location>
        <position position="18"/>
    </location>
    <ligand>
        <name>Mg(2+)</name>
        <dbReference type="ChEBI" id="CHEBI:18420"/>
    </ligand>
</feature>
<sequence length="232" mass="25545">MKVSSVFITGTDTEVGKTVVSAILGLAYKMQGINIGYFKPVQSGAKGYIPPDAKFCQEILDLNISPEKLCAYIFEPPVSPHLAAKWAGIEIDPQYILEYYQKLKNKYDALIVEGAGGLLVPLKNNFFMRDLIIMLKLPLIIVARPGLGTINHTLLTLECARNAGINILGIIINRAPLKPNPMIEDNIKTIANMGNIKILAVIPEIPLEKKKLIEVAKNIDLGGINEIEQKRN</sequence>
<evidence type="ECO:0000256" key="6">
    <source>
        <dbReference type="ARBA" id="ARBA00022840"/>
    </source>
</evidence>
<comment type="caution">
    <text evidence="8">Lacks conserved residue(s) required for the propagation of feature annotation.</text>
</comment>
<evidence type="ECO:0000256" key="7">
    <source>
        <dbReference type="ARBA" id="ARBA00022842"/>
    </source>
</evidence>
<dbReference type="EC" id="6.3.3.3" evidence="8"/>
<keyword evidence="3 8" id="KW-0479">Metal-binding</keyword>
<dbReference type="InterPro" id="IPR004472">
    <property type="entry name" value="DTB_synth_BioD"/>
</dbReference>
<dbReference type="InterPro" id="IPR027417">
    <property type="entry name" value="P-loop_NTPase"/>
</dbReference>